<dbReference type="InterPro" id="IPR057613">
    <property type="entry name" value="VWA7_4"/>
</dbReference>
<feature type="domain" description="VWA7 Ig-like" evidence="2">
    <location>
        <begin position="81"/>
        <end position="123"/>
    </location>
</feature>
<dbReference type="InterPro" id="IPR052577">
    <property type="entry name" value="VWA7"/>
</dbReference>
<organism evidence="3 4">
    <name type="scientific">Cirrhinus mrigala</name>
    <name type="common">Mrigala</name>
    <dbReference type="NCBI Taxonomy" id="683832"/>
    <lineage>
        <taxon>Eukaryota</taxon>
        <taxon>Metazoa</taxon>
        <taxon>Chordata</taxon>
        <taxon>Craniata</taxon>
        <taxon>Vertebrata</taxon>
        <taxon>Euteleostomi</taxon>
        <taxon>Actinopterygii</taxon>
        <taxon>Neopterygii</taxon>
        <taxon>Teleostei</taxon>
        <taxon>Ostariophysi</taxon>
        <taxon>Cypriniformes</taxon>
        <taxon>Cyprinidae</taxon>
        <taxon>Labeoninae</taxon>
        <taxon>Labeonini</taxon>
        <taxon>Cirrhinus</taxon>
    </lineage>
</organism>
<evidence type="ECO:0000313" key="4">
    <source>
        <dbReference type="Proteomes" id="UP001529510"/>
    </source>
</evidence>
<protein>
    <submittedName>
        <fullName evidence="3">Uncharacterized protein</fullName>
    </submittedName>
</protein>
<evidence type="ECO:0000313" key="3">
    <source>
        <dbReference type="EMBL" id="KAL0168945.1"/>
    </source>
</evidence>
<accession>A0ABD0P526</accession>
<evidence type="ECO:0000259" key="1">
    <source>
        <dbReference type="Pfam" id="PF23610"/>
    </source>
</evidence>
<dbReference type="PANTHER" id="PTHR14905:SF23">
    <property type="entry name" value="VON WILLEBRAND FACTOR A DOMAIN-CONTAINING PROTEIN 7 ISOFORM X1"/>
    <property type="match status" value="1"/>
</dbReference>
<name>A0ABD0P526_CIRMR</name>
<feature type="non-terminal residue" evidence="3">
    <location>
        <position position="1"/>
    </location>
</feature>
<dbReference type="InterPro" id="IPR057615">
    <property type="entry name" value="Ig_VWA7"/>
</dbReference>
<feature type="non-terminal residue" evidence="3">
    <location>
        <position position="130"/>
    </location>
</feature>
<keyword evidence="4" id="KW-1185">Reference proteome</keyword>
<feature type="domain" description="VWA7 beta-sandwich" evidence="1">
    <location>
        <begin position="1"/>
        <end position="76"/>
    </location>
</feature>
<comment type="caution">
    <text evidence="3">The sequence shown here is derived from an EMBL/GenBank/DDBJ whole genome shotgun (WGS) entry which is preliminary data.</text>
</comment>
<dbReference type="AlphaFoldDB" id="A0ABD0P526"/>
<dbReference type="EMBL" id="JAMKFB020000018">
    <property type="protein sequence ID" value="KAL0168945.1"/>
    <property type="molecule type" value="Genomic_DNA"/>
</dbReference>
<dbReference type="PANTHER" id="PTHR14905">
    <property type="entry name" value="NG37"/>
    <property type="match status" value="1"/>
</dbReference>
<sequence>VPVFLAVAVTGLSPNEGVSFSHVTLLQKVLLNSSSSHWSGEELVGYMDSVPRMPFSLRLSGKDRRGNLLERVSTEMIQPTHVQIQVHSAPQLLPGHSSAVLFEIFNHGPNRHFSLSTKDDHGYISYADQQ</sequence>
<gene>
    <name evidence="3" type="ORF">M9458_037167</name>
</gene>
<proteinExistence type="predicted"/>
<dbReference type="Proteomes" id="UP001529510">
    <property type="component" value="Unassembled WGS sequence"/>
</dbReference>
<dbReference type="Pfam" id="PF23619">
    <property type="entry name" value="Ig_VWA7"/>
    <property type="match status" value="1"/>
</dbReference>
<evidence type="ECO:0000259" key="2">
    <source>
        <dbReference type="Pfam" id="PF23619"/>
    </source>
</evidence>
<dbReference type="Pfam" id="PF23610">
    <property type="entry name" value="VWA7_4"/>
    <property type="match status" value="1"/>
</dbReference>
<reference evidence="3 4" key="1">
    <citation type="submission" date="2024-05" db="EMBL/GenBank/DDBJ databases">
        <title>Genome sequencing and assembly of Indian major carp, Cirrhinus mrigala (Hamilton, 1822).</title>
        <authorList>
            <person name="Mohindra V."/>
            <person name="Chowdhury L.M."/>
            <person name="Lal K."/>
            <person name="Jena J.K."/>
        </authorList>
    </citation>
    <scope>NUCLEOTIDE SEQUENCE [LARGE SCALE GENOMIC DNA]</scope>
    <source>
        <strain evidence="3">CM1030</strain>
        <tissue evidence="3">Blood</tissue>
    </source>
</reference>